<protein>
    <submittedName>
        <fullName evidence="6">Transferase, hexapeptide repeat protein</fullName>
    </submittedName>
</protein>
<dbReference type="GO" id="GO:0016746">
    <property type="term" value="F:acyltransferase activity"/>
    <property type="evidence" value="ECO:0007669"/>
    <property type="project" value="UniProtKB-KW"/>
</dbReference>
<dbReference type="InterPro" id="IPR001451">
    <property type="entry name" value="Hexapep"/>
</dbReference>
<keyword evidence="3" id="KW-0677">Repeat</keyword>
<dbReference type="Gene3D" id="2.160.10.10">
    <property type="entry name" value="Hexapeptide repeat proteins"/>
    <property type="match status" value="1"/>
</dbReference>
<sequence length="212" mass="22512">MNSPSLYIVGAGGLARELYSYLATNNFIYEGYELKGFLDDNQEALNGFNMVHKVLGPLKHHRIEANSLLLMGVASCQLKQDLFNFYRGLGASFITFSHSSSFVGRNVTIGEGSILGPNAVITTDVQIGLLSTINVNTSIGHDASLGDFCTLSGHCDVTGGVELGDRVFLGSHACIIPKVVIESDSIIGAGSVVIKRVVAGSTMFGNPAKKIK</sequence>
<dbReference type="Proteomes" id="UP000002168">
    <property type="component" value="Chromosome"/>
</dbReference>
<evidence type="ECO:0000256" key="5">
    <source>
        <dbReference type="PIRSR" id="PIRSR620019-1"/>
    </source>
</evidence>
<accession>B1KMF3</accession>
<feature type="site" description="Increases basicity of active site His" evidence="5">
    <location>
        <position position="142"/>
    </location>
</feature>
<proteinExistence type="inferred from homology"/>
<keyword evidence="4" id="KW-0012">Acyltransferase</keyword>
<keyword evidence="2 6" id="KW-0808">Transferase</keyword>
<dbReference type="Pfam" id="PF00132">
    <property type="entry name" value="Hexapep"/>
    <property type="match status" value="1"/>
</dbReference>
<dbReference type="InterPro" id="IPR050179">
    <property type="entry name" value="Trans_hexapeptide_repeat"/>
</dbReference>
<dbReference type="SUPFAM" id="SSF51161">
    <property type="entry name" value="Trimeric LpxA-like enzymes"/>
    <property type="match status" value="1"/>
</dbReference>
<gene>
    <name evidence="6" type="ordered locus">Swoo_1665</name>
</gene>
<dbReference type="InterPro" id="IPR018357">
    <property type="entry name" value="Hexapep_transf_CS"/>
</dbReference>
<evidence type="ECO:0000256" key="4">
    <source>
        <dbReference type="ARBA" id="ARBA00023315"/>
    </source>
</evidence>
<keyword evidence="7" id="KW-1185">Reference proteome</keyword>
<evidence type="ECO:0000256" key="3">
    <source>
        <dbReference type="ARBA" id="ARBA00022737"/>
    </source>
</evidence>
<dbReference type="KEGG" id="swd:Swoo_1665"/>
<dbReference type="RefSeq" id="WP_012324297.1">
    <property type="nucleotide sequence ID" value="NC_010506.1"/>
</dbReference>
<reference evidence="6 7" key="1">
    <citation type="submission" date="2008-02" db="EMBL/GenBank/DDBJ databases">
        <title>Complete sequence of Shewanella woodyi ATCC 51908.</title>
        <authorList>
            <consortium name="US DOE Joint Genome Institute"/>
            <person name="Copeland A."/>
            <person name="Lucas S."/>
            <person name="Lapidus A."/>
            <person name="Glavina del Rio T."/>
            <person name="Dalin E."/>
            <person name="Tice H."/>
            <person name="Bruce D."/>
            <person name="Goodwin L."/>
            <person name="Pitluck S."/>
            <person name="Sims D."/>
            <person name="Brettin T."/>
            <person name="Detter J.C."/>
            <person name="Han C."/>
            <person name="Kuske C.R."/>
            <person name="Schmutz J."/>
            <person name="Larimer F."/>
            <person name="Land M."/>
            <person name="Hauser L."/>
            <person name="Kyrpides N."/>
            <person name="Lykidis A."/>
            <person name="Zhao J.-S."/>
            <person name="Richardson P."/>
        </authorList>
    </citation>
    <scope>NUCLEOTIDE SEQUENCE [LARGE SCALE GENOMIC DNA]</scope>
    <source>
        <strain evidence="7">ATCC 51908 / MS32</strain>
    </source>
</reference>
<evidence type="ECO:0000256" key="2">
    <source>
        <dbReference type="ARBA" id="ARBA00022679"/>
    </source>
</evidence>
<feature type="active site" description="Proton acceptor" evidence="5">
    <location>
        <position position="141"/>
    </location>
</feature>
<evidence type="ECO:0000313" key="6">
    <source>
        <dbReference type="EMBL" id="ACA85951.1"/>
    </source>
</evidence>
<dbReference type="InterPro" id="IPR020019">
    <property type="entry name" value="AcTrfase_PglD-like"/>
</dbReference>
<dbReference type="PANTHER" id="PTHR43300">
    <property type="entry name" value="ACETYLTRANSFERASE"/>
    <property type="match status" value="1"/>
</dbReference>
<evidence type="ECO:0000256" key="1">
    <source>
        <dbReference type="ARBA" id="ARBA00007274"/>
    </source>
</evidence>
<dbReference type="CDD" id="cd03360">
    <property type="entry name" value="LbH_AT_putative"/>
    <property type="match status" value="1"/>
</dbReference>
<dbReference type="PROSITE" id="PS00101">
    <property type="entry name" value="HEXAPEP_TRANSFERASES"/>
    <property type="match status" value="1"/>
</dbReference>
<comment type="similarity">
    <text evidence="1">Belongs to the transferase hexapeptide repeat family.</text>
</comment>
<name>B1KMF3_SHEWM</name>
<dbReference type="Gene3D" id="3.40.50.20">
    <property type="match status" value="1"/>
</dbReference>
<dbReference type="STRING" id="392500.Swoo_1665"/>
<dbReference type="EMBL" id="CP000961">
    <property type="protein sequence ID" value="ACA85951.1"/>
    <property type="molecule type" value="Genomic_DNA"/>
</dbReference>
<dbReference type="InterPro" id="IPR011004">
    <property type="entry name" value="Trimer_LpxA-like_sf"/>
</dbReference>
<dbReference type="PANTHER" id="PTHR43300:SF7">
    <property type="entry name" value="UDP-N-ACETYLBACILLOSAMINE N-ACETYLTRANSFERASE"/>
    <property type="match status" value="1"/>
</dbReference>
<dbReference type="HOGENOM" id="CLU_081811_1_2_6"/>
<dbReference type="eggNOG" id="COG0110">
    <property type="taxonomic scope" value="Bacteria"/>
</dbReference>
<dbReference type="NCBIfam" id="TIGR03570">
    <property type="entry name" value="NeuD_NnaD"/>
    <property type="match status" value="1"/>
</dbReference>
<dbReference type="AlphaFoldDB" id="B1KMF3"/>
<evidence type="ECO:0000313" key="7">
    <source>
        <dbReference type="Proteomes" id="UP000002168"/>
    </source>
</evidence>
<organism evidence="6 7">
    <name type="scientific">Shewanella woodyi (strain ATCC 51908 / MS32)</name>
    <dbReference type="NCBI Taxonomy" id="392500"/>
    <lineage>
        <taxon>Bacteria</taxon>
        <taxon>Pseudomonadati</taxon>
        <taxon>Pseudomonadota</taxon>
        <taxon>Gammaproteobacteria</taxon>
        <taxon>Alteromonadales</taxon>
        <taxon>Shewanellaceae</taxon>
        <taxon>Shewanella</taxon>
    </lineage>
</organism>